<keyword evidence="2" id="KW-1133">Transmembrane helix</keyword>
<dbReference type="InterPro" id="IPR052969">
    <property type="entry name" value="Thr-specific_kinase-like"/>
</dbReference>
<evidence type="ECO:0000256" key="2">
    <source>
        <dbReference type="SAM" id="Phobius"/>
    </source>
</evidence>
<keyword evidence="5" id="KW-1185">Reference proteome</keyword>
<dbReference type="PANTHER" id="PTHR47763:SF1">
    <property type="entry name" value="DUF659 DOMAIN-CONTAINING PROTEIN"/>
    <property type="match status" value="1"/>
</dbReference>
<evidence type="ECO:0000313" key="4">
    <source>
        <dbReference type="EMBL" id="KAG1774359.1"/>
    </source>
</evidence>
<dbReference type="PANTHER" id="PTHR47763">
    <property type="entry name" value="ALPHA-PROTEIN KINASE VWKA"/>
    <property type="match status" value="1"/>
</dbReference>
<dbReference type="AlphaFoldDB" id="A0A9P7CZW6"/>
<dbReference type="SMART" id="SM00327">
    <property type="entry name" value="VWA"/>
    <property type="match status" value="1"/>
</dbReference>
<feature type="region of interest" description="Disordered" evidence="1">
    <location>
        <begin position="195"/>
        <end position="240"/>
    </location>
</feature>
<dbReference type="SUPFAM" id="SSF53300">
    <property type="entry name" value="vWA-like"/>
    <property type="match status" value="1"/>
</dbReference>
<sequence>MSVSIACPSWTINMKNQTPCEVVQEVDNGCLYTYAAISPPPSEQAFIPGGSNVTACTCSWASYNLFSACMFCTSSSPSLVSWDQWTANCPTNLTSTTTYFPSYAGVTLPSNTSIPCYAGYNPRSWPNGTFSAVAASDIAAMSHSDLTGATGSCASSSSSHKTPVGAIAGGVIGGALLLFLVCACVLFVAHRRRRRAKSSPEITRSNSPHLDDKSAKDMYLSPPSPHDSLSSPASPKTTLAVDSEGKLTWAGIADARSVATSAPEPAIDDAPADGPCSASVPDSHKAPRGQTAGVHVVDGHPVTSQNVQAIGVRAGADHTGMTISELCTPLRERPISAGFVQGHEIEVPTLERAIESVPLEADVTMSHEYHPSWELICRAEPREELLAIAPALEPEIVEGGRECHSDNRELAFASISDVAAEAAQPEAEQVGNLLAQLYIEASPSISVAHDDSANLQTVSQAEAEAVQALLVSDTIIPMTRIVPSSSLPYIETRKAPVSEDLVKRMVYTYIMDPATKQNVPPSSTHGLKLDLLFILDLTGSQQPYIDSVKSSINAICAEILGSDHVNSAQPGDLRVAFIAFRDHPPQDDSFVTREWDFVSDITRIHANLRSLPGADGGGDGPEAVTAALARALTMKWRNDCNRVAVLVSDAPPHGIGSQGDYWPYGVPGVPDPLDLAREMLKKKITLHFVACEPSLSHFHNALDFYRGLTRITAGIVVPLLDARVMSTCIIGSALESLAIQDLINEYRKTLEELVPSREPSLVVKYLHALMRVRGRTADQLIMENIYAMSDDRKENVEIWSSARNLADAKARLKSYC</sequence>
<dbReference type="GO" id="GO:0004674">
    <property type="term" value="F:protein serine/threonine kinase activity"/>
    <property type="evidence" value="ECO:0007669"/>
    <property type="project" value="TreeGrafter"/>
</dbReference>
<dbReference type="GO" id="GO:0005737">
    <property type="term" value="C:cytoplasm"/>
    <property type="evidence" value="ECO:0007669"/>
    <property type="project" value="TreeGrafter"/>
</dbReference>
<feature type="compositionally biased region" description="Low complexity" evidence="1">
    <location>
        <begin position="226"/>
        <end position="235"/>
    </location>
</feature>
<comment type="caution">
    <text evidence="4">The sequence shown here is derived from an EMBL/GenBank/DDBJ whole genome shotgun (WGS) entry which is preliminary data.</text>
</comment>
<dbReference type="OrthoDB" id="301415at2759"/>
<dbReference type="Proteomes" id="UP000714275">
    <property type="component" value="Unassembled WGS sequence"/>
</dbReference>
<feature type="domain" description="VWFA" evidence="3">
    <location>
        <begin position="528"/>
        <end position="728"/>
    </location>
</feature>
<protein>
    <recommendedName>
        <fullName evidence="3">VWFA domain-containing protein</fullName>
    </recommendedName>
</protein>
<gene>
    <name evidence="4" type="ORF">EV702DRAFT_1124948</name>
</gene>
<feature type="region of interest" description="Disordered" evidence="1">
    <location>
        <begin position="260"/>
        <end position="291"/>
    </location>
</feature>
<accession>A0A9P7CZW6</accession>
<dbReference type="CDD" id="cd00198">
    <property type="entry name" value="vWFA"/>
    <property type="match status" value="1"/>
</dbReference>
<evidence type="ECO:0000256" key="1">
    <source>
        <dbReference type="SAM" id="MobiDB-lite"/>
    </source>
</evidence>
<name>A0A9P7CZW6_9AGAM</name>
<proteinExistence type="predicted"/>
<evidence type="ECO:0000259" key="3">
    <source>
        <dbReference type="SMART" id="SM00327"/>
    </source>
</evidence>
<dbReference type="Gene3D" id="3.40.50.410">
    <property type="entry name" value="von Willebrand factor, type A domain"/>
    <property type="match status" value="1"/>
</dbReference>
<dbReference type="InterPro" id="IPR036465">
    <property type="entry name" value="vWFA_dom_sf"/>
</dbReference>
<evidence type="ECO:0000313" key="5">
    <source>
        <dbReference type="Proteomes" id="UP000714275"/>
    </source>
</evidence>
<feature type="transmembrane region" description="Helical" evidence="2">
    <location>
        <begin position="164"/>
        <end position="189"/>
    </location>
</feature>
<dbReference type="EMBL" id="JABBWD010000042">
    <property type="protein sequence ID" value="KAG1774359.1"/>
    <property type="molecule type" value="Genomic_DNA"/>
</dbReference>
<dbReference type="InterPro" id="IPR002035">
    <property type="entry name" value="VWF_A"/>
</dbReference>
<keyword evidence="2" id="KW-0472">Membrane</keyword>
<organism evidence="4 5">
    <name type="scientific">Suillus placidus</name>
    <dbReference type="NCBI Taxonomy" id="48579"/>
    <lineage>
        <taxon>Eukaryota</taxon>
        <taxon>Fungi</taxon>
        <taxon>Dikarya</taxon>
        <taxon>Basidiomycota</taxon>
        <taxon>Agaricomycotina</taxon>
        <taxon>Agaricomycetes</taxon>
        <taxon>Agaricomycetidae</taxon>
        <taxon>Boletales</taxon>
        <taxon>Suillineae</taxon>
        <taxon>Suillaceae</taxon>
        <taxon>Suillus</taxon>
    </lineage>
</organism>
<reference evidence="4" key="1">
    <citation type="journal article" date="2020" name="New Phytol.">
        <title>Comparative genomics reveals dynamic genome evolution in host specialist ectomycorrhizal fungi.</title>
        <authorList>
            <person name="Lofgren L.A."/>
            <person name="Nguyen N.H."/>
            <person name="Vilgalys R."/>
            <person name="Ruytinx J."/>
            <person name="Liao H.L."/>
            <person name="Branco S."/>
            <person name="Kuo A."/>
            <person name="LaButti K."/>
            <person name="Lipzen A."/>
            <person name="Andreopoulos W."/>
            <person name="Pangilinan J."/>
            <person name="Riley R."/>
            <person name="Hundley H."/>
            <person name="Na H."/>
            <person name="Barry K."/>
            <person name="Grigoriev I.V."/>
            <person name="Stajich J.E."/>
            <person name="Kennedy P.G."/>
        </authorList>
    </citation>
    <scope>NUCLEOTIDE SEQUENCE</scope>
    <source>
        <strain evidence="4">DOB743</strain>
    </source>
</reference>
<keyword evidence="2" id="KW-0812">Transmembrane</keyword>